<dbReference type="InterPro" id="IPR015425">
    <property type="entry name" value="FH2_Formin"/>
</dbReference>
<dbReference type="AlphaFoldDB" id="J9D182"/>
<reference evidence="3 4" key="1">
    <citation type="submission" date="2011-08" db="EMBL/GenBank/DDBJ databases">
        <authorList>
            <person name="Liu Z.J."/>
            <person name="Shi F.L."/>
            <person name="Lu J.Q."/>
            <person name="Li M."/>
            <person name="Wang Z.L."/>
        </authorList>
    </citation>
    <scope>NUCLEOTIDE SEQUENCE [LARGE SCALE GENOMIC DNA]</scope>
    <source>
        <strain evidence="3 4">USNM 41457</strain>
    </source>
</reference>
<dbReference type="Proteomes" id="UP000003163">
    <property type="component" value="Unassembled WGS sequence"/>
</dbReference>
<evidence type="ECO:0000313" key="3">
    <source>
        <dbReference type="EMBL" id="EJW01339.1"/>
    </source>
</evidence>
<dbReference type="Gene3D" id="1.20.58.2220">
    <property type="entry name" value="Formin, FH2 domain"/>
    <property type="match status" value="1"/>
</dbReference>
<dbReference type="PROSITE" id="PS51444">
    <property type="entry name" value="FH2"/>
    <property type="match status" value="1"/>
</dbReference>
<dbReference type="STRING" id="1003232.J9D182"/>
<name>J9D182_EDHAE</name>
<dbReference type="EMBL" id="AFBI03000005">
    <property type="protein sequence ID" value="EJW01339.1"/>
    <property type="molecule type" value="Genomic_DNA"/>
</dbReference>
<organism evidence="3 4">
    <name type="scientific">Edhazardia aedis (strain USNM 41457)</name>
    <name type="common">Microsporidian parasite</name>
    <dbReference type="NCBI Taxonomy" id="1003232"/>
    <lineage>
        <taxon>Eukaryota</taxon>
        <taxon>Fungi</taxon>
        <taxon>Fungi incertae sedis</taxon>
        <taxon>Microsporidia</taxon>
        <taxon>Edhazardia</taxon>
    </lineage>
</organism>
<feature type="compositionally biased region" description="Low complexity" evidence="1">
    <location>
        <begin position="707"/>
        <end position="729"/>
    </location>
</feature>
<dbReference type="OrthoDB" id="5632at2759"/>
<keyword evidence="4" id="KW-1185">Reference proteome</keyword>
<dbReference type="VEuPathDB" id="MicrosporidiaDB:EDEG_00482"/>
<dbReference type="OMA" id="NINWICE"/>
<accession>J9D182</accession>
<feature type="region of interest" description="Disordered" evidence="1">
    <location>
        <begin position="691"/>
        <end position="729"/>
    </location>
</feature>
<feature type="domain" description="FH2" evidence="2">
    <location>
        <begin position="824"/>
        <end position="1210"/>
    </location>
</feature>
<proteinExistence type="predicted"/>
<evidence type="ECO:0000259" key="2">
    <source>
        <dbReference type="PROSITE" id="PS51444"/>
    </source>
</evidence>
<evidence type="ECO:0000256" key="1">
    <source>
        <dbReference type="SAM" id="MobiDB-lite"/>
    </source>
</evidence>
<comment type="caution">
    <text evidence="3">The sequence shown here is derived from an EMBL/GenBank/DDBJ whole genome shotgun (WGS) entry which is preliminary data.</text>
</comment>
<gene>
    <name evidence="3" type="ORF">EDEG_00482</name>
</gene>
<dbReference type="Pfam" id="PF02181">
    <property type="entry name" value="FH2"/>
    <property type="match status" value="1"/>
</dbReference>
<dbReference type="SUPFAM" id="SSF101447">
    <property type="entry name" value="Formin homology 2 domain (FH2 domain)"/>
    <property type="match status" value="1"/>
</dbReference>
<dbReference type="HOGENOM" id="CLU_269806_0_0_1"/>
<dbReference type="InParanoid" id="J9D182"/>
<evidence type="ECO:0000313" key="4">
    <source>
        <dbReference type="Proteomes" id="UP000003163"/>
    </source>
</evidence>
<protein>
    <recommendedName>
        <fullName evidence="2">FH2 domain-containing protein</fullName>
    </recommendedName>
</protein>
<dbReference type="Gene3D" id="3.90.190.10">
    <property type="entry name" value="Protein tyrosine phosphatase superfamily"/>
    <property type="match status" value="1"/>
</dbReference>
<dbReference type="InterPro" id="IPR029021">
    <property type="entry name" value="Prot-tyrosine_phosphatase-like"/>
</dbReference>
<sequence length="1210" mass="140806">MQRRLDITEISKEILIVGECWQNNTDLPQERNNVSDLFNYLESKFGNNYLVFRFFDESYSELSAGNHILIDLNLKNKLKDDQNQASSCKKIHNKNATEKSVLKRIAGICSQLSLKDGNVKTITKKNSCYTNSKNQQSSDKVDHENDFLATYRKITNKKSFDNTKENEKDKLDVPMSSKTCNKPLAMNKGIKPLETKNKIILDEIKLNIHFPKNIGNDIEYEKNQIPKNSEELNQAKSSIFPREQLWKLPDYNINYVLEVSKSVSGWLFLDKNNVCIFESKGDVRKLIFLISCILRCIKKFNTTKTAYEYVYMKRYNPKNILTKVLHQYIDNFENIYINFIKEVNSKFTKNSIFKNSICRIKQIIFISNNMMKNNNFSLAFMIFCNNENVELAKRRILSDSHYYLIEFESLYIHGDIKLQLFHYDKPLRMLILEINFNSTLLKQGILRFENKDITFYIPDNHKLNEFFKDLMLDIIIIEEPIDSKEEKHTLRSKFLSGDISNKILSKSLNLFSPFRKKTEICENKNAISSQLITKKIEYTFESTDIENLKVLSSHFANNKENYCVQEYINEGFSPVLSRLFAYIGFTKEKAKEIVDKIERRKSETKNNVLNAPKTQIKSSEKIVTKKIVKQAKFKSSSQVNKSEVNNENIILSEKPFLKRDYMNLDVVYYASISTIPNKIAFNKIATESNVKKNVPRGPPPFRRESRTSSSTTTPIISTEKNLPNPNSTNQNNIFINCQGSEKKENLLDDEKKLDENPINPKTENKGDKNTFKCIKKPGSKILIYKSSTKSPSMTTTSSNISASAAFLRKKHPPQKFIQKEPDINPLEVTNLAVKTPLHWKPLNSITNTFFSSLDQINICFDYDKFEDWFCEPISTQIIKKVVAEKTIIQNERRIFLISLCLKTLQKRNINCYELDTILLTHDGFNLALEDLESIYRILPTKDDIVKLNNYIEFNNIDLSNKQSLSGLTDVENILCRYLKSYELMKIILDVHMFERKILDEYLFIEAIIDNTKSAYNKILKTQNLLIILKGILDLGNTINYKYSQNRTRRLTSGFKINSLDMILSYKGKNNDQSLLLYLYLILKKDKPSVFEIFNELRLIHKVKNEDFNALKESINKHIDNYQKSFNNMEKVPDNIEVKVNLEKFLSFAYTKLTSLDKSFREMVHLGEVIRIKFGADEPVEMVISILSDFLFQLEEMHKKETSKIGTKHTL</sequence>
<dbReference type="InterPro" id="IPR042201">
    <property type="entry name" value="FH2_Formin_sf"/>
</dbReference>
<reference evidence="4" key="2">
    <citation type="submission" date="2015-07" db="EMBL/GenBank/DDBJ databases">
        <title>Contrasting host-pathogen interactions and genome evolution in two generalist and specialist microsporidian pathogens of mosquitoes.</title>
        <authorList>
            <consortium name="The Broad Institute Genomics Platform"/>
            <consortium name="The Broad Institute Genome Sequencing Center for Infectious Disease"/>
            <person name="Cuomo C.A."/>
            <person name="Sanscrainte N.D."/>
            <person name="Goldberg J.M."/>
            <person name="Heiman D."/>
            <person name="Young S."/>
            <person name="Zeng Q."/>
            <person name="Becnel J.J."/>
            <person name="Birren B.W."/>
        </authorList>
    </citation>
    <scope>NUCLEOTIDE SEQUENCE [LARGE SCALE GENOMIC DNA]</scope>
    <source>
        <strain evidence="4">USNM 41457</strain>
    </source>
</reference>